<dbReference type="AlphaFoldDB" id="A0A7X4LN61"/>
<dbReference type="EMBL" id="WEKT01000042">
    <property type="protein sequence ID" value="MZI94994.1"/>
    <property type="molecule type" value="Genomic_DNA"/>
</dbReference>
<evidence type="ECO:0000256" key="1">
    <source>
        <dbReference type="ARBA" id="ARBA00006484"/>
    </source>
</evidence>
<dbReference type="InterPro" id="IPR020904">
    <property type="entry name" value="Sc_DH/Rdtase_CS"/>
</dbReference>
<dbReference type="PRINTS" id="PR00081">
    <property type="entry name" value="GDHRDH"/>
</dbReference>
<evidence type="ECO:0000313" key="4">
    <source>
        <dbReference type="Proteomes" id="UP000462621"/>
    </source>
</evidence>
<evidence type="ECO:0000256" key="2">
    <source>
        <dbReference type="ARBA" id="ARBA00023002"/>
    </source>
</evidence>
<dbReference type="RefSeq" id="WP_161157474.1">
    <property type="nucleotide sequence ID" value="NZ_WEKT01000042.1"/>
</dbReference>
<dbReference type="PROSITE" id="PS00061">
    <property type="entry name" value="ADH_SHORT"/>
    <property type="match status" value="1"/>
</dbReference>
<dbReference type="PRINTS" id="PR00080">
    <property type="entry name" value="SDRFAMILY"/>
</dbReference>
<organism evidence="3 4">
    <name type="scientific">Vibrio eleionomae</name>
    <dbReference type="NCBI Taxonomy" id="2653505"/>
    <lineage>
        <taxon>Bacteria</taxon>
        <taxon>Pseudomonadati</taxon>
        <taxon>Pseudomonadota</taxon>
        <taxon>Gammaproteobacteria</taxon>
        <taxon>Vibrionales</taxon>
        <taxon>Vibrionaceae</taxon>
        <taxon>Vibrio</taxon>
    </lineage>
</organism>
<dbReference type="PANTHER" id="PTHR24321:SF8">
    <property type="entry name" value="ESTRADIOL 17-BETA-DEHYDROGENASE 8-RELATED"/>
    <property type="match status" value="1"/>
</dbReference>
<proteinExistence type="inferred from homology"/>
<protein>
    <submittedName>
        <fullName evidence="3">SDR family oxidoreductase</fullName>
    </submittedName>
</protein>
<dbReference type="Pfam" id="PF13561">
    <property type="entry name" value="adh_short_C2"/>
    <property type="match status" value="1"/>
</dbReference>
<comment type="similarity">
    <text evidence="1">Belongs to the short-chain dehydrogenases/reductases (SDR) family.</text>
</comment>
<name>A0A7X4LN61_9VIBR</name>
<reference evidence="3 4" key="1">
    <citation type="submission" date="2019-10" db="EMBL/GenBank/DDBJ databases">
        <title>Vibrio sp. nov. isolated from a shrimp pond.</title>
        <authorList>
            <person name="Gomez-Gil B."/>
            <person name="Enciso-Ibarra J."/>
            <person name="Enciso-Ibarra K."/>
            <person name="Bolan-Mejia C."/>
        </authorList>
    </citation>
    <scope>NUCLEOTIDE SEQUENCE [LARGE SCALE GENOMIC DNA]</scope>
    <source>
        <strain evidence="3 4">CAIM 722</strain>
    </source>
</reference>
<dbReference type="Proteomes" id="UP000462621">
    <property type="component" value="Unassembled WGS sequence"/>
</dbReference>
<accession>A0A7X4LN61</accession>
<comment type="caution">
    <text evidence="3">The sequence shown here is derived from an EMBL/GenBank/DDBJ whole genome shotgun (WGS) entry which is preliminary data.</text>
</comment>
<keyword evidence="4" id="KW-1185">Reference proteome</keyword>
<dbReference type="SUPFAM" id="SSF51735">
    <property type="entry name" value="NAD(P)-binding Rossmann-fold domains"/>
    <property type="match status" value="1"/>
</dbReference>
<dbReference type="GO" id="GO:0016491">
    <property type="term" value="F:oxidoreductase activity"/>
    <property type="evidence" value="ECO:0007669"/>
    <property type="project" value="UniProtKB-KW"/>
</dbReference>
<sequence length="247" mass="26910">MKIALVTGGSRGIGLETVRRLAAEGYKVVTCSRSKSSWNEALDLYPDLANVDHKISDISIDSDIEQLFTYVSETYGELHAAVNNASPQIASSGRFHQVENSLLKDTLNIDFWAQALCLKHEIKLMKKGAAIVNISSVNGLRPTPGASMYSAAKHAMEGLTRSLALENIKDGIRINGVAPGVTWTPRWEEKQTNHPNIRQEVSNVVPIERFAHSEEVVNAIEFLLSEKASYIVGHTLVVDGGISLTGA</sequence>
<dbReference type="PANTHER" id="PTHR24321">
    <property type="entry name" value="DEHYDROGENASES, SHORT CHAIN"/>
    <property type="match status" value="1"/>
</dbReference>
<dbReference type="CDD" id="cd05233">
    <property type="entry name" value="SDR_c"/>
    <property type="match status" value="1"/>
</dbReference>
<keyword evidence="2" id="KW-0560">Oxidoreductase</keyword>
<dbReference type="Gene3D" id="3.40.50.720">
    <property type="entry name" value="NAD(P)-binding Rossmann-like Domain"/>
    <property type="match status" value="1"/>
</dbReference>
<dbReference type="InterPro" id="IPR002347">
    <property type="entry name" value="SDR_fam"/>
</dbReference>
<dbReference type="FunFam" id="3.40.50.720:FF:000084">
    <property type="entry name" value="Short-chain dehydrogenase reductase"/>
    <property type="match status" value="1"/>
</dbReference>
<gene>
    <name evidence="3" type="ORF">F9817_17595</name>
</gene>
<evidence type="ECO:0000313" key="3">
    <source>
        <dbReference type="EMBL" id="MZI94994.1"/>
    </source>
</evidence>
<dbReference type="InterPro" id="IPR036291">
    <property type="entry name" value="NAD(P)-bd_dom_sf"/>
</dbReference>